<evidence type="ECO:0000313" key="12">
    <source>
        <dbReference type="EMBL" id="TPX55003.1"/>
    </source>
</evidence>
<evidence type="ECO:0000256" key="9">
    <source>
        <dbReference type="ARBA" id="ARBA00023157"/>
    </source>
</evidence>
<evidence type="ECO:0000256" key="4">
    <source>
        <dbReference type="ARBA" id="ARBA00022448"/>
    </source>
</evidence>
<keyword evidence="6" id="KW-0677">Repeat</keyword>
<dbReference type="EMBL" id="QEAN01000001">
    <property type="protein sequence ID" value="TPX55003.1"/>
    <property type="molecule type" value="Genomic_DNA"/>
</dbReference>
<evidence type="ECO:0000256" key="2">
    <source>
        <dbReference type="ARBA" id="ARBA00004173"/>
    </source>
</evidence>
<evidence type="ECO:0000256" key="10">
    <source>
        <dbReference type="SAM" id="MobiDB-lite"/>
    </source>
</evidence>
<evidence type="ECO:0000256" key="6">
    <source>
        <dbReference type="ARBA" id="ARBA00022737"/>
    </source>
</evidence>
<dbReference type="Proteomes" id="UP000317494">
    <property type="component" value="Unassembled WGS sequence"/>
</dbReference>
<dbReference type="VEuPathDB" id="FungiDB:SeMB42_g00028"/>
<feature type="region of interest" description="Disordered" evidence="10">
    <location>
        <begin position="39"/>
        <end position="60"/>
    </location>
</feature>
<dbReference type="Pfam" id="PF02845">
    <property type="entry name" value="CUE"/>
    <property type="match status" value="1"/>
</dbReference>
<feature type="compositionally biased region" description="Basic and acidic residues" evidence="10">
    <location>
        <begin position="146"/>
        <end position="158"/>
    </location>
</feature>
<sequence>MDTLTAMFPDVDADIAQTILDDENGNVEAAVLRLLGLTDPESQAREASRTPGPRASDDEKLAQRLADEELARHLHNAEVHAAGPGVLDQPDAPVLDKVEQSLHAAGETARRLFGVAAEGAKGLYGRAKAEIDRARAPRGAAAESHAAADEPPLVRKGDVAAPILPSRDAESSATPGSSSASGISATPASLASPDKKRARVSIVRLLVTTRSAKHQTPTTDHRPPAPEPRTRNPTATMATHREGIFVEGLWTEPTASLPAPLDVSSEVGATSAPLESMAFFFGSFCAKYTADYVLCKNESTDPAHCLLEGRRVTRCAQDLIRKMKDSCDAEWETHWTCLDYNNHHYWQCRKQETALNDCVFSKLGLTKTIPETPQGQAPIHLKEHPLYK</sequence>
<evidence type="ECO:0000256" key="8">
    <source>
        <dbReference type="ARBA" id="ARBA00023128"/>
    </source>
</evidence>
<feature type="domain" description="CUE" evidence="11">
    <location>
        <begin position="1"/>
        <end position="39"/>
    </location>
</feature>
<protein>
    <recommendedName>
        <fullName evidence="11">CUE domain-containing protein</fullName>
    </recommendedName>
</protein>
<dbReference type="InterPro" id="IPR016680">
    <property type="entry name" value="NDUFA8"/>
</dbReference>
<dbReference type="PANTHER" id="PTHR13344">
    <property type="entry name" value="NADH-UBIQUINONE OXIDOREDUCTASE"/>
    <property type="match status" value="1"/>
</dbReference>
<dbReference type="InterPro" id="IPR003892">
    <property type="entry name" value="CUE"/>
</dbReference>
<dbReference type="GO" id="GO:0043130">
    <property type="term" value="F:ubiquitin binding"/>
    <property type="evidence" value="ECO:0007669"/>
    <property type="project" value="InterPro"/>
</dbReference>
<evidence type="ECO:0000259" key="11">
    <source>
        <dbReference type="PROSITE" id="PS51140"/>
    </source>
</evidence>
<feature type="region of interest" description="Disordered" evidence="10">
    <location>
        <begin position="210"/>
        <end position="234"/>
    </location>
</feature>
<feature type="region of interest" description="Disordered" evidence="10">
    <location>
        <begin position="135"/>
        <end position="196"/>
    </location>
</feature>
<keyword evidence="13" id="KW-1185">Reference proteome</keyword>
<comment type="subcellular location">
    <subcellularLocation>
        <location evidence="2">Mitochondrion</location>
    </subcellularLocation>
</comment>
<dbReference type="AlphaFoldDB" id="A0A507DTD6"/>
<proteinExistence type="inferred from homology"/>
<organism evidence="12 13">
    <name type="scientific">Synchytrium endobioticum</name>
    <dbReference type="NCBI Taxonomy" id="286115"/>
    <lineage>
        <taxon>Eukaryota</taxon>
        <taxon>Fungi</taxon>
        <taxon>Fungi incertae sedis</taxon>
        <taxon>Chytridiomycota</taxon>
        <taxon>Chytridiomycota incertae sedis</taxon>
        <taxon>Chytridiomycetes</taxon>
        <taxon>Synchytriales</taxon>
        <taxon>Synchytriaceae</taxon>
        <taxon>Synchytrium</taxon>
    </lineage>
</organism>
<dbReference type="PANTHER" id="PTHR13344:SF0">
    <property type="entry name" value="NADH DEHYDROGENASE [UBIQUINONE] 1 ALPHA SUBCOMPLEX SUBUNIT 8"/>
    <property type="match status" value="1"/>
</dbReference>
<keyword evidence="7" id="KW-0249">Electron transport</keyword>
<dbReference type="PROSITE" id="PS51140">
    <property type="entry name" value="CUE"/>
    <property type="match status" value="1"/>
</dbReference>
<dbReference type="InterPro" id="IPR009060">
    <property type="entry name" value="UBA-like_sf"/>
</dbReference>
<comment type="similarity">
    <text evidence="3">Belongs to the complex I NDUFA8 subunit family.</text>
</comment>
<dbReference type="SUPFAM" id="SSF46934">
    <property type="entry name" value="UBA-like"/>
    <property type="match status" value="1"/>
</dbReference>
<comment type="function">
    <text evidence="1">Accessory subunit of the mitochondrial membrane respiratory chain NADH dehydrogenase (Complex I), that is believed not to be involved in catalysis. Complex I functions in the transfer of electrons from NADH to the respiratory chain. The immediate electron acceptor for the enzyme is believed to be ubiquinone.</text>
</comment>
<dbReference type="Gene3D" id="1.10.8.10">
    <property type="entry name" value="DNA helicase RuvA subunit, C-terminal domain"/>
    <property type="match status" value="1"/>
</dbReference>
<evidence type="ECO:0000256" key="1">
    <source>
        <dbReference type="ARBA" id="ARBA00003195"/>
    </source>
</evidence>
<gene>
    <name evidence="12" type="ORF">SeMB42_g00028</name>
</gene>
<feature type="compositionally biased region" description="Low complexity" evidence="10">
    <location>
        <begin position="171"/>
        <end position="189"/>
    </location>
</feature>
<dbReference type="GO" id="GO:0005739">
    <property type="term" value="C:mitochondrion"/>
    <property type="evidence" value="ECO:0007669"/>
    <property type="project" value="UniProtKB-SubCell"/>
</dbReference>
<dbReference type="CDD" id="cd14279">
    <property type="entry name" value="CUE"/>
    <property type="match status" value="1"/>
</dbReference>
<comment type="caution">
    <text evidence="12">The sequence shown here is derived from an EMBL/GenBank/DDBJ whole genome shotgun (WGS) entry which is preliminary data.</text>
</comment>
<evidence type="ECO:0000256" key="7">
    <source>
        <dbReference type="ARBA" id="ARBA00022982"/>
    </source>
</evidence>
<keyword evidence="5" id="KW-0679">Respiratory chain</keyword>
<keyword evidence="8" id="KW-0496">Mitochondrion</keyword>
<keyword evidence="4" id="KW-0813">Transport</keyword>
<reference evidence="12 13" key="1">
    <citation type="journal article" date="2019" name="Sci. Rep.">
        <title>Comparative genomics of chytrid fungi reveal insights into the obligate biotrophic and pathogenic lifestyle of Synchytrium endobioticum.</title>
        <authorList>
            <person name="van de Vossenberg B.T.L.H."/>
            <person name="Warris S."/>
            <person name="Nguyen H.D.T."/>
            <person name="van Gent-Pelzer M.P.E."/>
            <person name="Joly D.L."/>
            <person name="van de Geest H.C."/>
            <person name="Bonants P.J.M."/>
            <person name="Smith D.S."/>
            <person name="Levesque C.A."/>
            <person name="van der Lee T.A.J."/>
        </authorList>
    </citation>
    <scope>NUCLEOTIDE SEQUENCE [LARGE SCALE GENOMIC DNA]</scope>
    <source>
        <strain evidence="12 13">MB42</strain>
    </source>
</reference>
<evidence type="ECO:0000313" key="13">
    <source>
        <dbReference type="Proteomes" id="UP000317494"/>
    </source>
</evidence>
<dbReference type="GO" id="GO:0006120">
    <property type="term" value="P:mitochondrial electron transport, NADH to ubiquinone"/>
    <property type="evidence" value="ECO:0007669"/>
    <property type="project" value="InterPro"/>
</dbReference>
<name>A0A507DTD6_9FUNG</name>
<keyword evidence="9" id="KW-1015">Disulfide bond</keyword>
<evidence type="ECO:0000256" key="5">
    <source>
        <dbReference type="ARBA" id="ARBA00022660"/>
    </source>
</evidence>
<dbReference type="STRING" id="286115.A0A507DTD6"/>
<evidence type="ECO:0000256" key="3">
    <source>
        <dbReference type="ARBA" id="ARBA00010705"/>
    </source>
</evidence>
<accession>A0A507DTD6</accession>
<feature type="compositionally biased region" description="Basic and acidic residues" evidence="10">
    <location>
        <begin position="219"/>
        <end position="230"/>
    </location>
</feature>